<evidence type="ECO:0000256" key="2">
    <source>
        <dbReference type="ARBA" id="ARBA00022827"/>
    </source>
</evidence>
<dbReference type="Proteomes" id="UP000054618">
    <property type="component" value="Unassembled WGS sequence"/>
</dbReference>
<feature type="signal peptide" evidence="3">
    <location>
        <begin position="1"/>
        <end position="22"/>
    </location>
</feature>
<comment type="caution">
    <text evidence="5">The sequence shown here is derived from an EMBL/GenBank/DDBJ whole genome shotgun (WGS) entry which is preliminary data.</text>
</comment>
<dbReference type="Gene3D" id="3.30.465.10">
    <property type="match status" value="1"/>
</dbReference>
<keyword evidence="6" id="KW-1185">Reference proteome</keyword>
<dbReference type="EMBL" id="LNYS01000008">
    <property type="protein sequence ID" value="KTD50447.1"/>
    <property type="molecule type" value="Genomic_DNA"/>
</dbReference>
<dbReference type="InterPro" id="IPR036318">
    <property type="entry name" value="FAD-bd_PCMH-like_sf"/>
</dbReference>
<dbReference type="SUPFAM" id="SSF56176">
    <property type="entry name" value="FAD-binding/transporter-associated domain-like"/>
    <property type="match status" value="1"/>
</dbReference>
<evidence type="ECO:0000259" key="4">
    <source>
        <dbReference type="PROSITE" id="PS51387"/>
    </source>
</evidence>
<dbReference type="RefSeq" id="WP_083499229.1">
    <property type="nucleotide sequence ID" value="NZ_CAAAIK010000001.1"/>
</dbReference>
<feature type="domain" description="FAD-binding PCMH-type" evidence="4">
    <location>
        <begin position="41"/>
        <end position="218"/>
    </location>
</feature>
<evidence type="ECO:0000256" key="1">
    <source>
        <dbReference type="ARBA" id="ARBA00022630"/>
    </source>
</evidence>
<gene>
    <name evidence="5" type="ORF">Lqui_1772</name>
</gene>
<dbReference type="PATRIC" id="fig|45073.5.peg.1870"/>
<dbReference type="GO" id="GO:0019139">
    <property type="term" value="F:cytokinin dehydrogenase activity"/>
    <property type="evidence" value="ECO:0007669"/>
    <property type="project" value="UniProtKB-EC"/>
</dbReference>
<dbReference type="InterPro" id="IPR016166">
    <property type="entry name" value="FAD-bd_PCMH"/>
</dbReference>
<dbReference type="SUPFAM" id="SSF55103">
    <property type="entry name" value="FAD-linked oxidases, C-terminal domain"/>
    <property type="match status" value="1"/>
</dbReference>
<name>A0A0W0Y178_9GAMM</name>
<evidence type="ECO:0000256" key="3">
    <source>
        <dbReference type="SAM" id="SignalP"/>
    </source>
</evidence>
<evidence type="ECO:0000313" key="6">
    <source>
        <dbReference type="Proteomes" id="UP000054618"/>
    </source>
</evidence>
<keyword evidence="5" id="KW-0560">Oxidoreductase</keyword>
<keyword evidence="3" id="KW-0732">Signal</keyword>
<dbReference type="PROSITE" id="PS51387">
    <property type="entry name" value="FAD_PCMH"/>
    <property type="match status" value="1"/>
</dbReference>
<dbReference type="Gene3D" id="3.30.43.10">
    <property type="entry name" value="Uridine Diphospho-n-acetylenolpyruvylglucosamine Reductase, domain 2"/>
    <property type="match status" value="1"/>
</dbReference>
<keyword evidence="2" id="KW-0274">FAD</keyword>
<dbReference type="InterPro" id="IPR016164">
    <property type="entry name" value="FAD-linked_Oxase-like_C"/>
</dbReference>
<evidence type="ECO:0000313" key="5">
    <source>
        <dbReference type="EMBL" id="KTD50447.1"/>
    </source>
</evidence>
<feature type="chain" id="PRO_5006917119" evidence="3">
    <location>
        <begin position="23"/>
        <end position="490"/>
    </location>
</feature>
<accession>A0A0W0Y178</accession>
<dbReference type="InterPro" id="IPR016169">
    <property type="entry name" value="FAD-bd_PCMH_sub2"/>
</dbReference>
<dbReference type="InterPro" id="IPR010031">
    <property type="entry name" value="FAD_lactone_oxidase-like"/>
</dbReference>
<dbReference type="OrthoDB" id="143770at2"/>
<dbReference type="STRING" id="45073.Lqui_1772"/>
<dbReference type="GO" id="GO:0071949">
    <property type="term" value="F:FAD binding"/>
    <property type="evidence" value="ECO:0007669"/>
    <property type="project" value="InterPro"/>
</dbReference>
<dbReference type="PANTHER" id="PTHR43762:SF1">
    <property type="entry name" value="D-ARABINONO-1,4-LACTONE OXIDASE"/>
    <property type="match status" value="1"/>
</dbReference>
<organism evidence="5 6">
    <name type="scientific">Legionella quinlivanii</name>
    <dbReference type="NCBI Taxonomy" id="45073"/>
    <lineage>
        <taxon>Bacteria</taxon>
        <taxon>Pseudomonadati</taxon>
        <taxon>Pseudomonadota</taxon>
        <taxon>Gammaproteobacteria</taxon>
        <taxon>Legionellales</taxon>
        <taxon>Legionellaceae</taxon>
        <taxon>Legionella</taxon>
    </lineage>
</organism>
<dbReference type="InterPro" id="IPR016167">
    <property type="entry name" value="FAD-bd_PCMH_sub1"/>
</dbReference>
<dbReference type="EC" id="1.5.99.12" evidence="5"/>
<protein>
    <submittedName>
        <fullName evidence="5">Cytokinin oxidase</fullName>
        <ecNumber evidence="5">1.5.99.12</ecNumber>
    </submittedName>
</protein>
<dbReference type="Pfam" id="PF01565">
    <property type="entry name" value="FAD_binding_4"/>
    <property type="match status" value="1"/>
</dbReference>
<dbReference type="AlphaFoldDB" id="A0A0W0Y178"/>
<dbReference type="GO" id="GO:0016899">
    <property type="term" value="F:oxidoreductase activity, acting on the CH-OH group of donors, oxygen as acceptor"/>
    <property type="evidence" value="ECO:0007669"/>
    <property type="project" value="InterPro"/>
</dbReference>
<reference evidence="5 6" key="1">
    <citation type="submission" date="2015-11" db="EMBL/GenBank/DDBJ databases">
        <title>Genomic analysis of 38 Legionella species identifies large and diverse effector repertoires.</title>
        <authorList>
            <person name="Burstein D."/>
            <person name="Amaro F."/>
            <person name="Zusman T."/>
            <person name="Lifshitz Z."/>
            <person name="Cohen O."/>
            <person name="Gilbert J.A."/>
            <person name="Pupko T."/>
            <person name="Shuman H.A."/>
            <person name="Segal G."/>
        </authorList>
    </citation>
    <scope>NUCLEOTIDE SEQUENCE [LARGE SCALE GENOMIC DNA]</scope>
    <source>
        <strain evidence="5 6">CDC#1442-AUS-E</strain>
    </source>
</reference>
<keyword evidence="1" id="KW-0285">Flavoprotein</keyword>
<proteinExistence type="predicted"/>
<sequence length="490" mass="56224">MNSLRQAVVMCFLSLIISFSQAQTVPTQPGTLLNDIHSGLNPTQHLQVIHPVSIKEIQDTIQKARQKGLSISISGGQHSMGGQQYGRGTINLNMSRFNKVISLDSDKGIVEVQAGIEWPELVTWLLKNQTNPPQWGIRQKQTGADKLSIGGALSSNIHGRGLNMSPIIEDVESFTLVDANGDLLECSRTQNAELFKLVIGGYGLFGVIATIKLRLAPVTTLEREVQVINIDQFIPLVSQRIREGYLYGDFQFAIDPASDDFMKKGIYSLYKPVNLQMDTQKPKKELSNQDWTKLLILAHKNKSAAFTIYSNYYLGTNGQLYRSDTHQMGFYLNNYHQLIDSNSSEMISEIYVPRDQLVPLFNQLRNDFRKYKINLIYGTIRLIKKENESYLPWATQDYACIVFNFHVDHSKQGIAKAYHDFRLIIDRALEHNGSYFLTYHRWARKDQVLKAYPQFIEFLKLKKKYDPDEIFQSNWYRYYKQMFNLNSSTS</sequence>
<dbReference type="InterPro" id="IPR006094">
    <property type="entry name" value="Oxid_FAD_bind_N"/>
</dbReference>
<dbReference type="PANTHER" id="PTHR43762">
    <property type="entry name" value="L-GULONOLACTONE OXIDASE"/>
    <property type="match status" value="1"/>
</dbReference>